<dbReference type="InterPro" id="IPR001789">
    <property type="entry name" value="Sig_transdc_resp-reg_receiver"/>
</dbReference>
<dbReference type="eggNOG" id="COG4585">
    <property type="taxonomic scope" value="Bacteria"/>
</dbReference>
<keyword evidence="14" id="KW-0408">Iron</keyword>
<dbReference type="InterPro" id="IPR011712">
    <property type="entry name" value="Sig_transdc_His_kin_sub3_dim/P"/>
</dbReference>
<evidence type="ECO:0000256" key="11">
    <source>
        <dbReference type="ARBA" id="ARBA00022741"/>
    </source>
</evidence>
<evidence type="ECO:0000259" key="21">
    <source>
        <dbReference type="PROSITE" id="PS50109"/>
    </source>
</evidence>
<dbReference type="Gene3D" id="3.40.50.2300">
    <property type="match status" value="1"/>
</dbReference>
<sequence>MSKMPPMILIVDDLLENIQLLTCILHREGYRISFATSGVGLPEIAGDLRPDLILLDIEMPGIKGYEVCRRLKRGKETREIPVIFISAHWRMPEDVVKGFKVGASDYITRPFSRAELLARLRNNLALKFRTGELRNACDELERRVRERTAELERINLRLALENKERIRTEQELRRHQMKLRSLTAELTLMEERDRREIASDIHDSVVQSLAMIKIDLGRLKRSVKNADHVAAIDGIIRNTREIIKETRELSYELSSPILDELGLAAAVKHHIEDIAERHGLTIDFHCTADIKILDDPTQIHLFRSIRELLFNVVKHAHAAHVDICITRNGDRITVVVEDDGVGFDAAENRFSAEGGGFGLFSIRERLCHLGGEFVITASPGSGTRVVLSAPVKSESVFSCRV</sequence>
<keyword evidence="12 23" id="KW-0418">Kinase</keyword>
<evidence type="ECO:0000259" key="22">
    <source>
        <dbReference type="PROSITE" id="PS50110"/>
    </source>
</evidence>
<keyword evidence="11" id="KW-0547">Nucleotide-binding</keyword>
<dbReference type="STRING" id="897.B2D07_14445"/>
<dbReference type="InterPro" id="IPR005467">
    <property type="entry name" value="His_kinase_dom"/>
</dbReference>
<dbReference type="EMBL" id="ATHJ01000096">
    <property type="protein sequence ID" value="EPR37852.1"/>
    <property type="molecule type" value="Genomic_DNA"/>
</dbReference>
<dbReference type="InterPro" id="IPR004358">
    <property type="entry name" value="Sig_transdc_His_kin-like_C"/>
</dbReference>
<dbReference type="GO" id="GO:0000155">
    <property type="term" value="F:phosphorelay sensor kinase activity"/>
    <property type="evidence" value="ECO:0007669"/>
    <property type="project" value="InterPro"/>
</dbReference>
<keyword evidence="20" id="KW-0175">Coiled coil</keyword>
<dbReference type="InterPro" id="IPR050482">
    <property type="entry name" value="Sensor_HK_TwoCompSys"/>
</dbReference>
<evidence type="ECO:0000256" key="2">
    <source>
        <dbReference type="ARBA" id="ARBA00001966"/>
    </source>
</evidence>
<dbReference type="GO" id="GO:0005524">
    <property type="term" value="F:ATP binding"/>
    <property type="evidence" value="ECO:0007669"/>
    <property type="project" value="UniProtKB-KW"/>
</dbReference>
<keyword evidence="15" id="KW-0902">Two-component regulatory system</keyword>
<dbReference type="GO" id="GO:0051539">
    <property type="term" value="F:4 iron, 4 sulfur cluster binding"/>
    <property type="evidence" value="ECO:0007669"/>
    <property type="project" value="UniProtKB-KW"/>
</dbReference>
<gene>
    <name evidence="23" type="ORF">dsmv_2892</name>
</gene>
<dbReference type="PANTHER" id="PTHR24421:SF10">
    <property type="entry name" value="NITRATE_NITRITE SENSOR PROTEIN NARQ"/>
    <property type="match status" value="1"/>
</dbReference>
<dbReference type="Proteomes" id="UP000014977">
    <property type="component" value="Unassembled WGS sequence"/>
</dbReference>
<dbReference type="PANTHER" id="PTHR24421">
    <property type="entry name" value="NITRATE/NITRITE SENSOR PROTEIN NARX-RELATED"/>
    <property type="match status" value="1"/>
</dbReference>
<keyword evidence="9" id="KW-0808">Transferase</keyword>
<dbReference type="InterPro" id="IPR011006">
    <property type="entry name" value="CheY-like_superfamily"/>
</dbReference>
<evidence type="ECO:0000256" key="3">
    <source>
        <dbReference type="ARBA" id="ARBA00004496"/>
    </source>
</evidence>
<evidence type="ECO:0000256" key="9">
    <source>
        <dbReference type="ARBA" id="ARBA00022679"/>
    </source>
</evidence>
<dbReference type="SMART" id="SM00387">
    <property type="entry name" value="HATPase_c"/>
    <property type="match status" value="1"/>
</dbReference>
<dbReference type="InterPro" id="IPR003594">
    <property type="entry name" value="HATPase_dom"/>
</dbReference>
<keyword evidence="6" id="KW-0004">4Fe-4S</keyword>
<evidence type="ECO:0000256" key="19">
    <source>
        <dbReference type="PROSITE-ProRule" id="PRU00169"/>
    </source>
</evidence>
<feature type="domain" description="Response regulatory" evidence="22">
    <location>
        <begin position="7"/>
        <end position="124"/>
    </location>
</feature>
<keyword evidence="8 19" id="KW-0597">Phosphoprotein</keyword>
<evidence type="ECO:0000313" key="24">
    <source>
        <dbReference type="Proteomes" id="UP000014977"/>
    </source>
</evidence>
<dbReference type="GO" id="GO:0046872">
    <property type="term" value="F:metal ion binding"/>
    <property type="evidence" value="ECO:0007669"/>
    <property type="project" value="UniProtKB-KW"/>
</dbReference>
<dbReference type="SUPFAM" id="SSF55874">
    <property type="entry name" value="ATPase domain of HSP90 chaperone/DNA topoisomerase II/histidine kinase"/>
    <property type="match status" value="1"/>
</dbReference>
<proteinExistence type="predicted"/>
<keyword evidence="24" id="KW-1185">Reference proteome</keyword>
<evidence type="ECO:0000256" key="15">
    <source>
        <dbReference type="ARBA" id="ARBA00023012"/>
    </source>
</evidence>
<name>S7TKW3_DESML</name>
<dbReference type="Pfam" id="PF00072">
    <property type="entry name" value="Response_reg"/>
    <property type="match status" value="1"/>
</dbReference>
<dbReference type="RefSeq" id="WP_020877959.1">
    <property type="nucleotide sequence ID" value="NZ_FUWN01000018.1"/>
</dbReference>
<evidence type="ECO:0000256" key="14">
    <source>
        <dbReference type="ARBA" id="ARBA00023004"/>
    </source>
</evidence>
<feature type="domain" description="Histidine kinase" evidence="21">
    <location>
        <begin position="301"/>
        <end position="393"/>
    </location>
</feature>
<dbReference type="AlphaFoldDB" id="S7TKW3"/>
<keyword evidence="7" id="KW-0963">Cytoplasm</keyword>
<feature type="modified residue" description="4-aspartylphosphate" evidence="19">
    <location>
        <position position="56"/>
    </location>
</feature>
<dbReference type="GO" id="GO:0046983">
    <property type="term" value="F:protein dimerization activity"/>
    <property type="evidence" value="ECO:0007669"/>
    <property type="project" value="InterPro"/>
</dbReference>
<comment type="catalytic activity">
    <reaction evidence="1">
        <text>ATP + protein L-histidine = ADP + protein N-phospho-L-histidine.</text>
        <dbReference type="EC" id="2.7.13.3"/>
    </reaction>
</comment>
<dbReference type="Pfam" id="PF07730">
    <property type="entry name" value="HisKA_3"/>
    <property type="match status" value="1"/>
</dbReference>
<dbReference type="Pfam" id="PF02518">
    <property type="entry name" value="HATPase_c"/>
    <property type="match status" value="1"/>
</dbReference>
<dbReference type="InterPro" id="IPR036890">
    <property type="entry name" value="HATPase_C_sf"/>
</dbReference>
<dbReference type="eggNOG" id="COG3437">
    <property type="taxonomic scope" value="Bacteria"/>
</dbReference>
<dbReference type="SUPFAM" id="SSF52172">
    <property type="entry name" value="CheY-like"/>
    <property type="match status" value="1"/>
</dbReference>
<evidence type="ECO:0000256" key="5">
    <source>
        <dbReference type="ARBA" id="ARBA00017322"/>
    </source>
</evidence>
<evidence type="ECO:0000256" key="4">
    <source>
        <dbReference type="ARBA" id="ARBA00012438"/>
    </source>
</evidence>
<evidence type="ECO:0000256" key="7">
    <source>
        <dbReference type="ARBA" id="ARBA00022490"/>
    </source>
</evidence>
<dbReference type="PROSITE" id="PS50109">
    <property type="entry name" value="HIS_KIN"/>
    <property type="match status" value="1"/>
</dbReference>
<comment type="caution">
    <text evidence="23">The sequence shown here is derived from an EMBL/GenBank/DDBJ whole genome shotgun (WGS) entry which is preliminary data.</text>
</comment>
<evidence type="ECO:0000256" key="16">
    <source>
        <dbReference type="ARBA" id="ARBA00023014"/>
    </source>
</evidence>
<evidence type="ECO:0000256" key="20">
    <source>
        <dbReference type="SAM" id="Coils"/>
    </source>
</evidence>
<dbReference type="SMART" id="SM00448">
    <property type="entry name" value="REC"/>
    <property type="match status" value="1"/>
</dbReference>
<comment type="function">
    <text evidence="17">Member of the two-component regulatory system NreB/NreC involved in the control of dissimilatory nitrate/nitrite reduction in response to oxygen. NreB functions as a direct oxygen sensor histidine kinase which is autophosphorylated, in the absence of oxygen, probably at the conserved histidine residue, and transfers its phosphate group probably to a conserved aspartate residue of NreC. NreB/NreC activates the expression of the nitrate (narGHJI) and nitrite (nir) reductase operons, as well as the putative nitrate transporter gene narT.</text>
</comment>
<evidence type="ECO:0000256" key="17">
    <source>
        <dbReference type="ARBA" id="ARBA00024827"/>
    </source>
</evidence>
<evidence type="ECO:0000256" key="18">
    <source>
        <dbReference type="ARBA" id="ARBA00030800"/>
    </source>
</evidence>
<evidence type="ECO:0000256" key="12">
    <source>
        <dbReference type="ARBA" id="ARBA00022777"/>
    </source>
</evidence>
<accession>S7TKW3</accession>
<comment type="subcellular location">
    <subcellularLocation>
        <location evidence="3">Cytoplasm</location>
    </subcellularLocation>
</comment>
<dbReference type="Gene3D" id="1.20.5.1930">
    <property type="match status" value="1"/>
</dbReference>
<organism evidence="23 24">
    <name type="scientific">Desulfococcus multivorans DSM 2059</name>
    <dbReference type="NCBI Taxonomy" id="1121405"/>
    <lineage>
        <taxon>Bacteria</taxon>
        <taxon>Pseudomonadati</taxon>
        <taxon>Thermodesulfobacteriota</taxon>
        <taxon>Desulfobacteria</taxon>
        <taxon>Desulfobacterales</taxon>
        <taxon>Desulfococcaceae</taxon>
        <taxon>Desulfococcus</taxon>
    </lineage>
</organism>
<dbReference type="Gene3D" id="3.30.565.10">
    <property type="entry name" value="Histidine kinase-like ATPase, C-terminal domain"/>
    <property type="match status" value="1"/>
</dbReference>
<keyword evidence="10" id="KW-0479">Metal-binding</keyword>
<feature type="coiled-coil region" evidence="20">
    <location>
        <begin position="137"/>
        <end position="192"/>
    </location>
</feature>
<dbReference type="OrthoDB" id="6231at2"/>
<evidence type="ECO:0000256" key="8">
    <source>
        <dbReference type="ARBA" id="ARBA00022553"/>
    </source>
</evidence>
<evidence type="ECO:0000313" key="23">
    <source>
        <dbReference type="EMBL" id="EPR37852.1"/>
    </source>
</evidence>
<dbReference type="GO" id="GO:0016020">
    <property type="term" value="C:membrane"/>
    <property type="evidence" value="ECO:0007669"/>
    <property type="project" value="InterPro"/>
</dbReference>
<dbReference type="PRINTS" id="PR00344">
    <property type="entry name" value="BCTRLSENSOR"/>
</dbReference>
<reference evidence="23 24" key="1">
    <citation type="journal article" date="2013" name="Genome Announc.">
        <title>Draft genome sequences for three mercury-methylating, sulfate-reducing bacteria.</title>
        <authorList>
            <person name="Brown S.D."/>
            <person name="Hurt R.A.Jr."/>
            <person name="Gilmour C.C."/>
            <person name="Elias D.A."/>
        </authorList>
    </citation>
    <scope>NUCLEOTIDE SEQUENCE [LARGE SCALE GENOMIC DNA]</scope>
    <source>
        <strain evidence="23 24">DSM 2059</strain>
    </source>
</reference>
<keyword evidence="13" id="KW-0067">ATP-binding</keyword>
<protein>
    <recommendedName>
        <fullName evidence="5">Oxygen sensor histidine kinase NreB</fullName>
        <ecNumber evidence="4">2.7.13.3</ecNumber>
    </recommendedName>
    <alternativeName>
        <fullName evidence="18">Nitrogen regulation protein B</fullName>
    </alternativeName>
</protein>
<dbReference type="GO" id="GO:0005737">
    <property type="term" value="C:cytoplasm"/>
    <property type="evidence" value="ECO:0007669"/>
    <property type="project" value="UniProtKB-SubCell"/>
</dbReference>
<dbReference type="CDD" id="cd16917">
    <property type="entry name" value="HATPase_UhpB-NarQ-NarX-like"/>
    <property type="match status" value="1"/>
</dbReference>
<evidence type="ECO:0000256" key="6">
    <source>
        <dbReference type="ARBA" id="ARBA00022485"/>
    </source>
</evidence>
<comment type="cofactor">
    <cofactor evidence="2">
        <name>[4Fe-4S] cluster</name>
        <dbReference type="ChEBI" id="CHEBI:49883"/>
    </cofactor>
</comment>
<evidence type="ECO:0000256" key="13">
    <source>
        <dbReference type="ARBA" id="ARBA00022840"/>
    </source>
</evidence>
<dbReference type="PROSITE" id="PS50110">
    <property type="entry name" value="RESPONSE_REGULATORY"/>
    <property type="match status" value="1"/>
</dbReference>
<dbReference type="EC" id="2.7.13.3" evidence="4"/>
<keyword evidence="16" id="KW-0411">Iron-sulfur</keyword>
<evidence type="ECO:0000256" key="10">
    <source>
        <dbReference type="ARBA" id="ARBA00022723"/>
    </source>
</evidence>
<evidence type="ECO:0000256" key="1">
    <source>
        <dbReference type="ARBA" id="ARBA00000085"/>
    </source>
</evidence>